<accession>A0A090F957</accession>
<evidence type="ECO:0000313" key="1">
    <source>
        <dbReference type="EMBL" id="CDX38079.1"/>
    </source>
</evidence>
<proteinExistence type="predicted"/>
<protein>
    <submittedName>
        <fullName evidence="1">Uncharacterized protein</fullName>
    </submittedName>
</protein>
<reference evidence="1 2" key="1">
    <citation type="submission" date="2014-08" db="EMBL/GenBank/DDBJ databases">
        <authorList>
            <person name="Moulin Lionel"/>
        </authorList>
    </citation>
    <scope>NUCLEOTIDE SEQUENCE [LARGE SCALE GENOMIC DNA]</scope>
</reference>
<dbReference type="EMBL" id="CCNB01000015">
    <property type="protein sequence ID" value="CDX38079.1"/>
    <property type="molecule type" value="Genomic_DNA"/>
</dbReference>
<gene>
    <name evidence="1" type="ORF">MPLDJ20_220041</name>
</gene>
<sequence>MAERDAKRLPDWIRQVNRWGQRRVVGHSCCRPSKLSAPVIDERPMASAPQPFAPDVMGCAQSLPPLGCYGPLLEGRHRDETTLMPACGVGGT</sequence>
<evidence type="ECO:0000313" key="2">
    <source>
        <dbReference type="Proteomes" id="UP000046373"/>
    </source>
</evidence>
<name>A0A090F957_MESPL</name>
<organism evidence="1 2">
    <name type="scientific">Mesorhizobium plurifarium</name>
    <dbReference type="NCBI Taxonomy" id="69974"/>
    <lineage>
        <taxon>Bacteria</taxon>
        <taxon>Pseudomonadati</taxon>
        <taxon>Pseudomonadota</taxon>
        <taxon>Alphaproteobacteria</taxon>
        <taxon>Hyphomicrobiales</taxon>
        <taxon>Phyllobacteriaceae</taxon>
        <taxon>Mesorhizobium</taxon>
    </lineage>
</organism>
<dbReference type="Proteomes" id="UP000046373">
    <property type="component" value="Unassembled WGS sequence"/>
</dbReference>
<dbReference type="AlphaFoldDB" id="A0A090F957"/>